<proteinExistence type="predicted"/>
<evidence type="ECO:0000313" key="2">
    <source>
        <dbReference type="Proteomes" id="UP000315783"/>
    </source>
</evidence>
<comment type="caution">
    <text evidence="1">The sequence shown here is derived from an EMBL/GenBank/DDBJ whole genome shotgun (WGS) entry which is preliminary data.</text>
</comment>
<accession>A0A545VDD9</accession>
<gene>
    <name evidence="1" type="ORF">IF1G_01957</name>
</gene>
<keyword evidence="2" id="KW-1185">Reference proteome</keyword>
<name>A0A545VDD9_9HYPO</name>
<evidence type="ECO:0000313" key="1">
    <source>
        <dbReference type="EMBL" id="TQV99742.1"/>
    </source>
</evidence>
<reference evidence="1 2" key="1">
    <citation type="journal article" date="2019" name="Appl. Microbiol. Biotechnol.">
        <title>Genome sequence of Isaria javanica and comparative genome analysis insights into family S53 peptidase evolution in fungal entomopathogens.</title>
        <authorList>
            <person name="Lin R."/>
            <person name="Zhang X."/>
            <person name="Xin B."/>
            <person name="Zou M."/>
            <person name="Gao Y."/>
            <person name="Qin F."/>
            <person name="Hu Q."/>
            <person name="Xie B."/>
            <person name="Cheng X."/>
        </authorList>
    </citation>
    <scope>NUCLEOTIDE SEQUENCE [LARGE SCALE GENOMIC DNA]</scope>
    <source>
        <strain evidence="1 2">IJ1G</strain>
    </source>
</reference>
<dbReference type="Proteomes" id="UP000315783">
    <property type="component" value="Unassembled WGS sequence"/>
</dbReference>
<dbReference type="AlphaFoldDB" id="A0A545VDD9"/>
<sequence length="410" mass="44220">MLQGKGVRVCVCLPVGGGGGGARTGACWTRCRQASNNTVWWWASTGTSLHPVLPATSTPGTGTNSTFRVGTLILLVATLHSAAVAPFAGPLWVCQPDCSVAAAGAAPLSPPLLRLSLSLSLSLWSLWGGLSSPPSKIDPPQMLAQPSQPAQATFPGCPPSLPLPLFLPYKSPIQICSPRNFATHTTHCTHFGESPLPCLARAHRQWLQPRQHLFCDRTEISLRTLRFFCNLLALFFIKRDTTCSFSSSSVALHHLVSLPLLPQLTPVPLPTAALSVAANVFLTNTRFSQCNFHVFSQLHFPLLKTPQMYVPSLNALLLCHCTRIYPPSIAPTNAIACHAVLRANAPTTPSFLSLPQFAALSFELLSYAAGVWPPELLYTRATPSASYLQSNDAWLSLMRLAPLPLYTRAS</sequence>
<organism evidence="1 2">
    <name type="scientific">Cordyceps javanica</name>
    <dbReference type="NCBI Taxonomy" id="43265"/>
    <lineage>
        <taxon>Eukaryota</taxon>
        <taxon>Fungi</taxon>
        <taxon>Dikarya</taxon>
        <taxon>Ascomycota</taxon>
        <taxon>Pezizomycotina</taxon>
        <taxon>Sordariomycetes</taxon>
        <taxon>Hypocreomycetidae</taxon>
        <taxon>Hypocreales</taxon>
        <taxon>Cordycipitaceae</taxon>
        <taxon>Cordyceps</taxon>
    </lineage>
</organism>
<dbReference type="EMBL" id="SPUK01000002">
    <property type="protein sequence ID" value="TQV99742.1"/>
    <property type="molecule type" value="Genomic_DNA"/>
</dbReference>
<protein>
    <submittedName>
        <fullName evidence="1">Uncharacterized protein</fullName>
    </submittedName>
</protein>